<dbReference type="RefSeq" id="WP_057981907.1">
    <property type="nucleotide sequence ID" value="NZ_JAGGKH010000003.1"/>
</dbReference>
<feature type="coiled-coil region" evidence="1">
    <location>
        <begin position="150"/>
        <end position="216"/>
    </location>
</feature>
<sequence>MGLFINEDQYPELFKNTRHVQTQNQRSYRYDDWTEFLKEQKRANQELNQAFLILNQLHQKQASKQEHQWQEIGGQIGELRQINFQREAFEKFALELLEKIEQQQREGVELEEKQKREIFEQIEMTYLSNGEIRQRLEQLSSIGEKIVTQVAKQELSQEQLSHQLHELQQETVNKLGEQETKQQTLDKQMEKQDARHQELIARLEKQEAVSEKIIREIQHIRSVLFERASYLAEKIENGYKLTSSYFQKIVHGSNPPSSEKEKVK</sequence>
<proteinExistence type="predicted"/>
<organism evidence="2 3">
    <name type="scientific">Lederbergia galactosidilytica</name>
    <dbReference type="NCBI Taxonomy" id="217031"/>
    <lineage>
        <taxon>Bacteria</taxon>
        <taxon>Bacillati</taxon>
        <taxon>Bacillota</taxon>
        <taxon>Bacilli</taxon>
        <taxon>Bacillales</taxon>
        <taxon>Bacillaceae</taxon>
        <taxon>Lederbergia</taxon>
    </lineage>
</organism>
<evidence type="ECO:0000313" key="3">
    <source>
        <dbReference type="Proteomes" id="UP000077881"/>
    </source>
</evidence>
<name>A0A178A1F5_9BACI</name>
<evidence type="ECO:0000256" key="1">
    <source>
        <dbReference type="SAM" id="Coils"/>
    </source>
</evidence>
<evidence type="ECO:0000313" key="2">
    <source>
        <dbReference type="EMBL" id="OAK74026.1"/>
    </source>
</evidence>
<keyword evidence="3" id="KW-1185">Reference proteome</keyword>
<dbReference type="PATRIC" id="fig|217031.6.peg.1374"/>
<dbReference type="STRING" id="217031.ABB05_06345"/>
<keyword evidence="1" id="KW-0175">Coiled coil</keyword>
<dbReference type="Proteomes" id="UP000077881">
    <property type="component" value="Unassembled WGS sequence"/>
</dbReference>
<comment type="caution">
    <text evidence="2">The sequence shown here is derived from an EMBL/GenBank/DDBJ whole genome shotgun (WGS) entry which is preliminary data.</text>
</comment>
<accession>A0A178A1F5</accession>
<dbReference type="OrthoDB" id="2733945at2"/>
<protein>
    <submittedName>
        <fullName evidence="2">Uncharacterized protein</fullName>
    </submittedName>
</protein>
<dbReference type="AlphaFoldDB" id="A0A178A1F5"/>
<gene>
    <name evidence="2" type="ORF">ABB05_06345</name>
</gene>
<dbReference type="EMBL" id="LDJR01000028">
    <property type="protein sequence ID" value="OAK74026.1"/>
    <property type="molecule type" value="Genomic_DNA"/>
</dbReference>
<reference evidence="2 3" key="1">
    <citation type="submission" date="2015-05" db="EMBL/GenBank/DDBJ databases">
        <title>Comparison of genome.</title>
        <authorList>
            <person name="Zheng Z."/>
            <person name="Sun M."/>
        </authorList>
    </citation>
    <scope>NUCLEOTIDE SEQUENCE [LARGE SCALE GENOMIC DNA]</scope>
    <source>
        <strain evidence="2 3">G25-74</strain>
    </source>
</reference>